<dbReference type="Gene3D" id="2.40.50.140">
    <property type="entry name" value="Nucleic acid-binding proteins"/>
    <property type="match status" value="1"/>
</dbReference>
<dbReference type="InterPro" id="IPR010280">
    <property type="entry name" value="U5_MeTrfase_fam"/>
</dbReference>
<dbReference type="Gene3D" id="3.40.50.150">
    <property type="entry name" value="Vaccinia Virus protein VP39"/>
    <property type="match status" value="1"/>
</dbReference>
<dbReference type="PROSITE" id="PS01230">
    <property type="entry name" value="TRMA_1"/>
    <property type="match status" value="1"/>
</dbReference>
<comment type="similarity">
    <text evidence="6">Belongs to the class I-like SAM-binding methyltransferase superfamily. RNA M5U methyltransferase family.</text>
</comment>
<keyword evidence="4 6" id="KW-0949">S-adenosyl-L-methionine</keyword>
<organism evidence="8 9">
    <name type="scientific">Halioxenophilus aromaticivorans</name>
    <dbReference type="NCBI Taxonomy" id="1306992"/>
    <lineage>
        <taxon>Bacteria</taxon>
        <taxon>Pseudomonadati</taxon>
        <taxon>Pseudomonadota</taxon>
        <taxon>Gammaproteobacteria</taxon>
        <taxon>Alteromonadales</taxon>
        <taxon>Alteromonadaceae</taxon>
        <taxon>Halioxenophilus</taxon>
    </lineage>
</organism>
<dbReference type="InterPro" id="IPR030391">
    <property type="entry name" value="MeTrfase_TrmA_CS"/>
</dbReference>
<dbReference type="InterPro" id="IPR030390">
    <property type="entry name" value="MeTrfase_TrmA_AS"/>
</dbReference>
<comment type="caution">
    <text evidence="8">The sequence shown here is derived from an EMBL/GenBank/DDBJ whole genome shotgun (WGS) entry which is preliminary data.</text>
</comment>
<keyword evidence="1" id="KW-0408">Iron</keyword>
<evidence type="ECO:0000256" key="3">
    <source>
        <dbReference type="ARBA" id="ARBA00022679"/>
    </source>
</evidence>
<evidence type="ECO:0000313" key="8">
    <source>
        <dbReference type="EMBL" id="GAA4928757.1"/>
    </source>
</evidence>
<evidence type="ECO:0000256" key="1">
    <source>
        <dbReference type="ARBA" id="ARBA00022485"/>
    </source>
</evidence>
<evidence type="ECO:0000256" key="4">
    <source>
        <dbReference type="ARBA" id="ARBA00022691"/>
    </source>
</evidence>
<dbReference type="GO" id="GO:0070475">
    <property type="term" value="P:rRNA base methylation"/>
    <property type="evidence" value="ECO:0007669"/>
    <property type="project" value="TreeGrafter"/>
</dbReference>
<dbReference type="InterPro" id="IPR012340">
    <property type="entry name" value="NA-bd_OB-fold"/>
</dbReference>
<proteinExistence type="inferred from homology"/>
<feature type="binding site" evidence="6">
    <location>
        <position position="338"/>
    </location>
    <ligand>
        <name>S-adenosyl-L-methionine</name>
        <dbReference type="ChEBI" id="CHEBI:59789"/>
    </ligand>
</feature>
<dbReference type="EMBL" id="BAABLX010000001">
    <property type="protein sequence ID" value="GAA4928757.1"/>
    <property type="molecule type" value="Genomic_DNA"/>
</dbReference>
<keyword evidence="1" id="KW-0479">Metal-binding</keyword>
<keyword evidence="2 6" id="KW-0489">Methyltransferase</keyword>
<protein>
    <submittedName>
        <fullName evidence="8">23S rRNA (Uracil(1939)-C(5))-methyltransferase RlmD</fullName>
    </submittedName>
</protein>
<reference evidence="9" key="1">
    <citation type="journal article" date="2019" name="Int. J. Syst. Evol. Microbiol.">
        <title>The Global Catalogue of Microorganisms (GCM) 10K type strain sequencing project: providing services to taxonomists for standard genome sequencing and annotation.</title>
        <authorList>
            <consortium name="The Broad Institute Genomics Platform"/>
            <consortium name="The Broad Institute Genome Sequencing Center for Infectious Disease"/>
            <person name="Wu L."/>
            <person name="Ma J."/>
        </authorList>
    </citation>
    <scope>NUCLEOTIDE SEQUENCE [LARGE SCALE GENOMIC DNA]</scope>
    <source>
        <strain evidence="9">JCM 19134</strain>
    </source>
</reference>
<accession>A0AAV3TVR4</accession>
<dbReference type="Proteomes" id="UP001409585">
    <property type="component" value="Unassembled WGS sequence"/>
</dbReference>
<evidence type="ECO:0000256" key="7">
    <source>
        <dbReference type="PROSITE-ProRule" id="PRU10015"/>
    </source>
</evidence>
<feature type="binding site" evidence="6">
    <location>
        <position position="289"/>
    </location>
    <ligand>
        <name>S-adenosyl-L-methionine</name>
        <dbReference type="ChEBI" id="CHEBI:59789"/>
    </ligand>
</feature>
<evidence type="ECO:0000313" key="9">
    <source>
        <dbReference type="Proteomes" id="UP001409585"/>
    </source>
</evidence>
<evidence type="ECO:0000256" key="2">
    <source>
        <dbReference type="ARBA" id="ARBA00022603"/>
    </source>
</evidence>
<dbReference type="Pfam" id="PF05958">
    <property type="entry name" value="tRNA_U5-meth_tr"/>
    <property type="match status" value="1"/>
</dbReference>
<evidence type="ECO:0000256" key="6">
    <source>
        <dbReference type="PROSITE-ProRule" id="PRU01024"/>
    </source>
</evidence>
<dbReference type="GO" id="GO:0051539">
    <property type="term" value="F:4 iron, 4 sulfur cluster binding"/>
    <property type="evidence" value="ECO:0007669"/>
    <property type="project" value="UniProtKB-KW"/>
</dbReference>
<keyword evidence="5" id="KW-0411">Iron-sulfur</keyword>
<dbReference type="PANTHER" id="PTHR11061">
    <property type="entry name" value="RNA M5U METHYLTRANSFERASE"/>
    <property type="match status" value="1"/>
</dbReference>
<dbReference type="NCBIfam" id="TIGR00479">
    <property type="entry name" value="rumA"/>
    <property type="match status" value="1"/>
</dbReference>
<name>A0AAV3TVR4_9ALTE</name>
<gene>
    <name evidence="8" type="primary">rlmD</name>
    <name evidence="8" type="ORF">GCM10025791_00490</name>
</gene>
<feature type="binding site" evidence="6">
    <location>
        <position position="234"/>
    </location>
    <ligand>
        <name>S-adenosyl-L-methionine</name>
        <dbReference type="ChEBI" id="CHEBI:59789"/>
    </ligand>
</feature>
<feature type="active site" evidence="7">
    <location>
        <position position="364"/>
    </location>
</feature>
<dbReference type="AlphaFoldDB" id="A0AAV3TVR4"/>
<sequence length="406" mass="44337">MPQCYPGDTVRVKFTGTVKGSYRGQLINVETPSRHRRTAQCRHFDQCGGCSIMSLNQQQQTALKQQNVLSALHKQAGLTPDTIEPALESQPFAYRSTARLSLRHQSGGWRLGYRAKSSHQLVAIDGCPVLAEGLQALIPELQAWLVQVPRSRRLGHIELLQDERRVAVLLRTAEPLEAAELCGLESLCQRNGADLWLKVDQQPAKLRHGDSSTYHYSLPDLGLTLEFGPEAFTQVNRTVNQQMVTRAMAWLAAAGKQSGKLQHVVDLYCGVGNFSLPLAQIAQSVVGVELYESMVHTARRNAQHNGIENALFVGADLSRGADSLAAAVSGQIDAVLLDPPRAGAAEVLPALISARVPLLLYVSCNPATLVRDAQTLAASGYRLSKLCVMDMFPQTKHVETMALFCL</sequence>
<dbReference type="GO" id="GO:0070041">
    <property type="term" value="F:rRNA (uridine-C5-)-methyltransferase activity"/>
    <property type="evidence" value="ECO:0007669"/>
    <property type="project" value="TreeGrafter"/>
</dbReference>
<keyword evidence="9" id="KW-1185">Reference proteome</keyword>
<feature type="active site" description="Nucleophile" evidence="6">
    <location>
        <position position="364"/>
    </location>
</feature>
<dbReference type="CDD" id="cd02440">
    <property type="entry name" value="AdoMet_MTases"/>
    <property type="match status" value="1"/>
</dbReference>
<keyword evidence="3 6" id="KW-0808">Transferase</keyword>
<dbReference type="Gene3D" id="2.40.50.1070">
    <property type="match status" value="1"/>
</dbReference>
<keyword evidence="1" id="KW-0004">4Fe-4S</keyword>
<feature type="binding site" evidence="6">
    <location>
        <position position="268"/>
    </location>
    <ligand>
        <name>S-adenosyl-L-methionine</name>
        <dbReference type="ChEBI" id="CHEBI:59789"/>
    </ligand>
</feature>
<dbReference type="PROSITE" id="PS01231">
    <property type="entry name" value="TRMA_2"/>
    <property type="match status" value="1"/>
</dbReference>
<evidence type="ECO:0000256" key="5">
    <source>
        <dbReference type="ARBA" id="ARBA00023014"/>
    </source>
</evidence>
<dbReference type="PROSITE" id="PS51687">
    <property type="entry name" value="SAM_MT_RNA_M5U"/>
    <property type="match status" value="1"/>
</dbReference>
<dbReference type="SUPFAM" id="SSF53335">
    <property type="entry name" value="S-adenosyl-L-methionine-dependent methyltransferases"/>
    <property type="match status" value="1"/>
</dbReference>
<dbReference type="PANTHER" id="PTHR11061:SF49">
    <property type="entry name" value="23S RRNA (URACIL(1939)-C(5))-METHYLTRANSFERASE RLMD"/>
    <property type="match status" value="1"/>
</dbReference>
<dbReference type="InterPro" id="IPR029063">
    <property type="entry name" value="SAM-dependent_MTases_sf"/>
</dbReference>